<protein>
    <submittedName>
        <fullName evidence="2">DUF1016 family protein</fullName>
    </submittedName>
</protein>
<feature type="domain" description="YhcG N-terminal" evidence="1">
    <location>
        <begin position="2"/>
        <end position="39"/>
    </location>
</feature>
<accession>A0AAE3H7V8</accession>
<organism evidence="2 3">
    <name type="scientific">Lacihabitans soyangensis</name>
    <dbReference type="NCBI Taxonomy" id="869394"/>
    <lineage>
        <taxon>Bacteria</taxon>
        <taxon>Pseudomonadati</taxon>
        <taxon>Bacteroidota</taxon>
        <taxon>Cytophagia</taxon>
        <taxon>Cytophagales</taxon>
        <taxon>Leadbetterellaceae</taxon>
        <taxon>Lacihabitans</taxon>
    </lineage>
</organism>
<dbReference type="Pfam" id="PF17761">
    <property type="entry name" value="DUF1016_N"/>
    <property type="match status" value="1"/>
</dbReference>
<dbReference type="InterPro" id="IPR041527">
    <property type="entry name" value="YhcG_N"/>
</dbReference>
<dbReference type="EMBL" id="RJUF01000195">
    <property type="protein sequence ID" value="MCP9766137.1"/>
    <property type="molecule type" value="Genomic_DNA"/>
</dbReference>
<reference evidence="2 3" key="1">
    <citation type="submission" date="2018-11" db="EMBL/GenBank/DDBJ databases">
        <title>Novel bacteria species description.</title>
        <authorList>
            <person name="Han J.-H."/>
        </authorList>
    </citation>
    <scope>NUCLEOTIDE SEQUENCE [LARGE SCALE GENOMIC DNA]</scope>
    <source>
        <strain evidence="2 3">KCTC23259</strain>
    </source>
</reference>
<evidence type="ECO:0000259" key="1">
    <source>
        <dbReference type="Pfam" id="PF17761"/>
    </source>
</evidence>
<dbReference type="Proteomes" id="UP001204144">
    <property type="component" value="Unassembled WGS sequence"/>
</dbReference>
<proteinExistence type="predicted"/>
<keyword evidence="3" id="KW-1185">Reference proteome</keyword>
<dbReference type="AlphaFoldDB" id="A0AAE3H7V8"/>
<evidence type="ECO:0000313" key="2">
    <source>
        <dbReference type="EMBL" id="MCP9766137.1"/>
    </source>
</evidence>
<comment type="caution">
    <text evidence="2">The sequence shown here is derived from an EMBL/GenBank/DDBJ whole genome shotgun (WGS) entry which is preliminary data.</text>
</comment>
<sequence length="78" mass="9276">MLHGLSNALTKEFGKGFSVTNIQQMRNFYLVYENNRHCLLNLKKSRQRLLYSIYLVALLDTNTPRKKQLQQFIENKEN</sequence>
<gene>
    <name evidence="2" type="ORF">EGI31_24635</name>
</gene>
<evidence type="ECO:0000313" key="3">
    <source>
        <dbReference type="Proteomes" id="UP001204144"/>
    </source>
</evidence>
<name>A0AAE3H7V8_9BACT</name>